<gene>
    <name evidence="1" type="ORF">QVN81_06660</name>
    <name evidence="2" type="ORF">QVN84_12135</name>
</gene>
<reference evidence="2" key="1">
    <citation type="submission" date="2023-06" db="EMBL/GenBank/DDBJ databases">
        <authorList>
            <person name="Zeman M."/>
            <person name="Kubasova T."/>
            <person name="Jahodarova E."/>
            <person name="Nykrynova M."/>
            <person name="Rychlik I."/>
        </authorList>
    </citation>
    <scope>NUCLEOTIDE SEQUENCE</scope>
    <source>
        <strain evidence="2">ET15</strain>
        <strain evidence="1">ET37</strain>
    </source>
</reference>
<protein>
    <recommendedName>
        <fullName evidence="5">Phage tail protein</fullName>
    </recommendedName>
</protein>
<sequence>MAERTSLITLGLCQIKVGTAAPNGTMPSELNKIGKTYKNTCKIAQATADVTEHFEEGMAAPEVRKKSRKIPTLTFSIMDANVQDLIDYVGGANVGDLSNPKWGYDGNEVVANKAIFVESEQGLDFEIPNGDIEAVINADMSAAGIFLVDFTVTPMAVTAGKAIRGVPKKATE</sequence>
<dbReference type="EMBL" id="JAUEIF010000014">
    <property type="protein sequence ID" value="MDN0026258.1"/>
    <property type="molecule type" value="Genomic_DNA"/>
</dbReference>
<accession>A0AAW7JSD1</accession>
<evidence type="ECO:0008006" key="5">
    <source>
        <dbReference type="Google" id="ProtNLM"/>
    </source>
</evidence>
<proteinExistence type="predicted"/>
<dbReference type="EMBL" id="JAUEIE010000005">
    <property type="protein sequence ID" value="MDN0022705.1"/>
    <property type="molecule type" value="Genomic_DNA"/>
</dbReference>
<name>A0AAW7JSD1_9BACT</name>
<evidence type="ECO:0000313" key="4">
    <source>
        <dbReference type="Proteomes" id="UP001168478"/>
    </source>
</evidence>
<evidence type="ECO:0000313" key="1">
    <source>
        <dbReference type="EMBL" id="MDN0022705.1"/>
    </source>
</evidence>
<evidence type="ECO:0000313" key="2">
    <source>
        <dbReference type="EMBL" id="MDN0026258.1"/>
    </source>
</evidence>
<reference evidence="2" key="2">
    <citation type="submission" date="2023-08" db="EMBL/GenBank/DDBJ databases">
        <title>Identification and characterization of horizontal gene transfer across gut microbiota members of farm animals based on homology search.</title>
        <authorList>
            <person name="Schwarzerova J."/>
            <person name="Nykrynova M."/>
            <person name="Jureckova K."/>
            <person name="Cejkova D."/>
            <person name="Rychlik I."/>
        </authorList>
    </citation>
    <scope>NUCLEOTIDE SEQUENCE</scope>
    <source>
        <strain evidence="2">ET15</strain>
        <strain evidence="1">ET37</strain>
    </source>
</reference>
<comment type="caution">
    <text evidence="2">The sequence shown here is derived from an EMBL/GenBank/DDBJ whole genome shotgun (WGS) entry which is preliminary data.</text>
</comment>
<dbReference type="RefSeq" id="WP_289825209.1">
    <property type="nucleotide sequence ID" value="NZ_JAUEIE010000005.1"/>
</dbReference>
<evidence type="ECO:0000313" key="3">
    <source>
        <dbReference type="Proteomes" id="UP001167831"/>
    </source>
</evidence>
<keyword evidence="3" id="KW-1185">Reference proteome</keyword>
<organism evidence="2 4">
    <name type="scientific">Leyella lascolaii</name>
    <dbReference type="NCBI Taxonomy" id="1776379"/>
    <lineage>
        <taxon>Bacteria</taxon>
        <taxon>Pseudomonadati</taxon>
        <taxon>Bacteroidota</taxon>
        <taxon>Bacteroidia</taxon>
        <taxon>Bacteroidales</taxon>
        <taxon>Prevotellaceae</taxon>
        <taxon>Leyella</taxon>
    </lineage>
</organism>
<dbReference type="Proteomes" id="UP001168478">
    <property type="component" value="Unassembled WGS sequence"/>
</dbReference>
<dbReference type="AlphaFoldDB" id="A0AAW7JSD1"/>
<dbReference type="Proteomes" id="UP001167831">
    <property type="component" value="Unassembled WGS sequence"/>
</dbReference>